<evidence type="ECO:0008006" key="4">
    <source>
        <dbReference type="Google" id="ProtNLM"/>
    </source>
</evidence>
<proteinExistence type="predicted"/>
<dbReference type="EMBL" id="KC977570">
    <property type="protein sequence ID" value="AGO82891.1"/>
    <property type="molecule type" value="Genomic_DNA"/>
</dbReference>
<reference evidence="2 3" key="1">
    <citation type="journal article" date="2013" name="Science">
        <title>Pandoraviruses: amoeba viruses with genomes up to 2.5 Mb reaching that of parasitic eukaryotes.</title>
        <authorList>
            <person name="Philippe N."/>
            <person name="Legendre M."/>
            <person name="Doutre G."/>
            <person name="Coute Y."/>
            <person name="Poirot O."/>
            <person name="Lescot M."/>
            <person name="Arslan D."/>
            <person name="Seltzer V."/>
            <person name="Bertaux L."/>
            <person name="Bruley C."/>
            <person name="Garin J."/>
            <person name="Claverie J.M."/>
            <person name="Abergel C."/>
        </authorList>
    </citation>
    <scope>NUCLEOTIDE SEQUENCE [LARGE SCALE GENOMIC DNA]</scope>
    <source>
        <strain evidence="2">Melbourne</strain>
    </source>
</reference>
<feature type="transmembrane region" description="Helical" evidence="1">
    <location>
        <begin position="397"/>
        <end position="421"/>
    </location>
</feature>
<evidence type="ECO:0000313" key="3">
    <source>
        <dbReference type="Proteomes" id="UP000201566"/>
    </source>
</evidence>
<feature type="transmembrane region" description="Helical" evidence="1">
    <location>
        <begin position="187"/>
        <end position="205"/>
    </location>
</feature>
<accession>S4VXU4</accession>
<dbReference type="RefSeq" id="YP_008319560.1">
    <property type="nucleotide sequence ID" value="NC_021858.1"/>
</dbReference>
<feature type="transmembrane region" description="Helical" evidence="1">
    <location>
        <begin position="217"/>
        <end position="234"/>
    </location>
</feature>
<keyword evidence="1" id="KW-0472">Membrane</keyword>
<dbReference type="Pfam" id="PF18943">
    <property type="entry name" value="DUF5690"/>
    <property type="match status" value="1"/>
</dbReference>
<dbReference type="Proteomes" id="UP000201566">
    <property type="component" value="Segment"/>
</dbReference>
<dbReference type="GeneID" id="16512184"/>
<keyword evidence="1" id="KW-0812">Transmembrane</keyword>
<dbReference type="InterPro" id="IPR043745">
    <property type="entry name" value="DUF5690"/>
</dbReference>
<feature type="transmembrane region" description="Helical" evidence="1">
    <location>
        <begin position="427"/>
        <end position="452"/>
    </location>
</feature>
<feature type="transmembrane region" description="Helical" evidence="1">
    <location>
        <begin position="156"/>
        <end position="175"/>
    </location>
</feature>
<evidence type="ECO:0000256" key="1">
    <source>
        <dbReference type="SAM" id="Phobius"/>
    </source>
</evidence>
<keyword evidence="1" id="KW-1133">Transmembrane helix</keyword>
<protein>
    <recommendedName>
        <fullName evidence="4">MFS transporter</fullName>
    </recommendedName>
</protein>
<feature type="transmembrane region" description="Helical" evidence="1">
    <location>
        <begin position="280"/>
        <end position="302"/>
    </location>
</feature>
<feature type="transmembrane region" description="Helical" evidence="1">
    <location>
        <begin position="367"/>
        <end position="390"/>
    </location>
</feature>
<feature type="transmembrane region" description="Helical" evidence="1">
    <location>
        <begin position="464"/>
        <end position="486"/>
    </location>
</feature>
<evidence type="ECO:0000313" key="2">
    <source>
        <dbReference type="EMBL" id="AGO82891.1"/>
    </source>
</evidence>
<sequence>MGHKGREHCERTTGGAPHTIDADLGAGVVVVVGTNGIGTRPRRTSKGSTVDTAPSVPPGAVTPITAETAHELPATAAMGNVPCVDRAQEGHRRHCRWTRWRQWVGRRVWATAAWMAPAAGLYWLAVLVPNFVVFALTAEIADRPGGGPYTTKALMSIARAAAMPVGFATTLIAPVRRGLTTGWRRPTGLVAFALVFSAMPNLFFAVDDVSVRVVSRFVGSFFFSWAFCVYIGYAQGRRASDALMPAATACMLVSSAVSRAIAPAVKDDLLGDAGGDAYRWMPATVSALALAPMLVAAAALAASPRATEADAAARVRRTGGTLATDLAWLRRHWAPLMGLAINNTVLQAVRGVRDIFATDLLGADAPWWHWVVADVPACLGACLLYAPFVLVRGNRRAFMAVNALGLVAGALMILGGVLGLVDAVPPLPFLVVSGLGYYLAVVPFAGGGVIIERLVAAAATPVDAMLLNVVCQLPGYTGALAVLLLVPAAADVKAYFDWTTLAGGGVMLAAYTWTLGAAWFVLPADVCPDSPAATQAEPYEMTTAAFVPASPATPLSATGSADVPLGV</sequence>
<dbReference type="KEGG" id="vg:16512184"/>
<gene>
    <name evidence="2" type="ORF">pdul_cds_725</name>
</gene>
<name>S4VXU4_9VIRU</name>
<feature type="transmembrane region" description="Helical" evidence="1">
    <location>
        <begin position="108"/>
        <end position="136"/>
    </location>
</feature>
<feature type="transmembrane region" description="Helical" evidence="1">
    <location>
        <begin position="498"/>
        <end position="522"/>
    </location>
</feature>
<organism evidence="2 3">
    <name type="scientific">Pandoravirus dulcis</name>
    <dbReference type="NCBI Taxonomy" id="1349409"/>
    <lineage>
        <taxon>Viruses</taxon>
        <taxon>Pandoravirus</taxon>
    </lineage>
</organism>